<evidence type="ECO:0000313" key="2">
    <source>
        <dbReference type="Proteomes" id="UP001558850"/>
    </source>
</evidence>
<dbReference type="Proteomes" id="UP001558850">
    <property type="component" value="Unassembled WGS sequence"/>
</dbReference>
<keyword evidence="2" id="KW-1185">Reference proteome</keyword>
<comment type="caution">
    <text evidence="1">The sequence shown here is derived from an EMBL/GenBank/DDBJ whole genome shotgun (WGS) entry which is preliminary data.</text>
</comment>
<proteinExistence type="predicted"/>
<dbReference type="EMBL" id="JBFRCH010000001">
    <property type="protein sequence ID" value="MEX3930461.1"/>
    <property type="molecule type" value="Genomic_DNA"/>
</dbReference>
<name>A0ACC6TSY7_9BURK</name>
<sequence>MHRYGTFAFSTLRERFTNPRAAGRRTTLAATLSLLPGLALAQVKIGLVLSLTGPAASLGIPARDTSTLFPKEVAGQKVEYIVLDDASDTTQAVQNTKKLISENHVDAIIGSSITPNSLAMIDVIAEGETPAISLASSAKIIEPVDAKRHWMFKTPQTDAMMASAITEHASQHGVKTLAYIGQADALGETFYAEVAKFAQIHHISVVANERFNRTDPSVTGQILKIMAANPDAVVVGAAGTPAALPPKTLISRGYKGTIYHNHGVGNNDFLRVCGADCNGTYLPASPVLVASQLPADYASKRLALDYNARFEKLRGPGSVSAFGSYAWDASMLLNNAIPVALKSASPGTVEFRRALRDALEATRGLADTNGVVNMSTTDHLGLDQRARVMVEIRSAKWVYQPR</sequence>
<evidence type="ECO:0000313" key="1">
    <source>
        <dbReference type="EMBL" id="MEX3930461.1"/>
    </source>
</evidence>
<accession>A0ACC6TSY7</accession>
<organism evidence="1 2">
    <name type="scientific">Paraburkholderia phymatum</name>
    <dbReference type="NCBI Taxonomy" id="148447"/>
    <lineage>
        <taxon>Bacteria</taxon>
        <taxon>Pseudomonadati</taxon>
        <taxon>Pseudomonadota</taxon>
        <taxon>Betaproteobacteria</taxon>
        <taxon>Burkholderiales</taxon>
        <taxon>Burkholderiaceae</taxon>
        <taxon>Paraburkholderia</taxon>
    </lineage>
</organism>
<reference evidence="1" key="1">
    <citation type="submission" date="2024-07" db="EMBL/GenBank/DDBJ databases">
        <title>A survey of Mimosa microsymbionts across Brazilian biomes reveals a high diversity of Paraburkholderia nodulating endemic species, but also that Cupriavidus is common as a symbiont of widespread species.</title>
        <authorList>
            <person name="Rouws L."/>
            <person name="Barauna A."/>
            <person name="Beukes C."/>
            <person name="Rouws J.R.C."/>
            <person name="De Faria S.M."/>
            <person name="Gross E."/>
            <person name="Bueno Dos Reis Junior F."/>
            <person name="Simon M.F."/>
            <person name="Maluk M."/>
            <person name="Odee D.W."/>
            <person name="Kenicer G."/>
            <person name="Young J.P.W."/>
            <person name="Reis V.M."/>
            <person name="Zilli J."/>
            <person name="James E.K."/>
        </authorList>
    </citation>
    <scope>NUCLEOTIDE SEQUENCE</scope>
    <source>
        <strain evidence="1">EG181B</strain>
    </source>
</reference>
<protein>
    <submittedName>
        <fullName evidence="1">ABC transporter substrate-binding protein</fullName>
    </submittedName>
</protein>
<gene>
    <name evidence="1" type="ORF">AB4Y32_01370</name>
</gene>